<dbReference type="EMBL" id="CAIX01000051">
    <property type="protein sequence ID" value="CCI43568.1"/>
    <property type="molecule type" value="Genomic_DNA"/>
</dbReference>
<dbReference type="PANTHER" id="PTHR21403">
    <property type="entry name" value="ATP PHOSPHORIBOSYLTRANSFERASE ATP-PRTASE"/>
    <property type="match status" value="1"/>
</dbReference>
<keyword evidence="6" id="KW-0808">Transferase</keyword>
<proteinExistence type="inferred from homology"/>
<dbReference type="InterPro" id="IPR018198">
    <property type="entry name" value="ATP_PRibTrfase_CS"/>
</dbReference>
<evidence type="ECO:0000256" key="2">
    <source>
        <dbReference type="ARBA" id="ARBA00004667"/>
    </source>
</evidence>
<feature type="domain" description="Histidine biosynthesis HisG C-terminal" evidence="9">
    <location>
        <begin position="223"/>
        <end position="295"/>
    </location>
</feature>
<evidence type="ECO:0000256" key="3">
    <source>
        <dbReference type="ARBA" id="ARBA00011946"/>
    </source>
</evidence>
<accession>A0A024G9Y4</accession>
<dbReference type="GO" id="GO:0005737">
    <property type="term" value="C:cytoplasm"/>
    <property type="evidence" value="ECO:0007669"/>
    <property type="project" value="InterPro"/>
</dbReference>
<evidence type="ECO:0000256" key="6">
    <source>
        <dbReference type="ARBA" id="ARBA00022679"/>
    </source>
</evidence>
<keyword evidence="5" id="KW-0328">Glycosyltransferase</keyword>
<dbReference type="InParanoid" id="A0A024G9Y4"/>
<dbReference type="InterPro" id="IPR001348">
    <property type="entry name" value="ATP_PRibTrfase_HisG"/>
</dbReference>
<dbReference type="Pfam" id="PF08029">
    <property type="entry name" value="HisG_C"/>
    <property type="match status" value="1"/>
</dbReference>
<comment type="catalytic activity">
    <reaction evidence="1">
        <text>1-(5-phospho-beta-D-ribosyl)-ATP + diphosphate = 5-phospho-alpha-D-ribose 1-diphosphate + ATP</text>
        <dbReference type="Rhea" id="RHEA:18473"/>
        <dbReference type="ChEBI" id="CHEBI:30616"/>
        <dbReference type="ChEBI" id="CHEBI:33019"/>
        <dbReference type="ChEBI" id="CHEBI:58017"/>
        <dbReference type="ChEBI" id="CHEBI:73183"/>
        <dbReference type="EC" id="2.4.2.17"/>
    </reaction>
</comment>
<dbReference type="GO" id="GO:0000287">
    <property type="term" value="F:magnesium ion binding"/>
    <property type="evidence" value="ECO:0007669"/>
    <property type="project" value="InterPro"/>
</dbReference>
<evidence type="ECO:0000256" key="5">
    <source>
        <dbReference type="ARBA" id="ARBA00022676"/>
    </source>
</evidence>
<evidence type="ECO:0000256" key="1">
    <source>
        <dbReference type="ARBA" id="ARBA00000915"/>
    </source>
</evidence>
<gene>
    <name evidence="10" type="ORF">BN9_043520</name>
</gene>
<organism evidence="10 11">
    <name type="scientific">Albugo candida</name>
    <dbReference type="NCBI Taxonomy" id="65357"/>
    <lineage>
        <taxon>Eukaryota</taxon>
        <taxon>Sar</taxon>
        <taxon>Stramenopiles</taxon>
        <taxon>Oomycota</taxon>
        <taxon>Peronosporomycetes</taxon>
        <taxon>Albuginales</taxon>
        <taxon>Albuginaceae</taxon>
        <taxon>Albugo</taxon>
    </lineage>
</organism>
<evidence type="ECO:0000259" key="8">
    <source>
        <dbReference type="Pfam" id="PF01634"/>
    </source>
</evidence>
<dbReference type="NCBIfam" id="TIGR00070">
    <property type="entry name" value="hisG"/>
    <property type="match status" value="1"/>
</dbReference>
<dbReference type="InterPro" id="IPR013820">
    <property type="entry name" value="ATP_PRibTrfase_cat"/>
</dbReference>
<dbReference type="EC" id="2.4.2.17" evidence="3"/>
<dbReference type="Gene3D" id="3.40.190.10">
    <property type="entry name" value="Periplasmic binding protein-like II"/>
    <property type="match status" value="2"/>
</dbReference>
<dbReference type="PROSITE" id="PS01316">
    <property type="entry name" value="ATP_P_PHORIBOSYLTR"/>
    <property type="match status" value="1"/>
</dbReference>
<sequence length="298" mass="32508">MLSPTAPSPGNDNLLFAVPKKGRLHGQILELLRGSGIDYHRPNRVDIAICKSLPITLVFLPASDIATFVGEGNLDLGITGQDIIAESNVDVIEKLKLGFGKCRLSVQTPQKDHISNPMQLAGKRIVTSFPNITRTYFEALEKEADTKPTKIRYVSGSVEAACTLGLADAIVDLIETGTTMKAAGLELISTILETEAVLIANPKSKKDKLIETVRVRMLGYLTAMQYKMITYNIHVDKLVLAVEITPGRKSPTINTLTGSDFRSVTAMVERTNVSDIMDQLHEIGATDIVVFDIENCRA</sequence>
<dbReference type="AlphaFoldDB" id="A0A024G9Y4"/>
<dbReference type="Pfam" id="PF01634">
    <property type="entry name" value="HisG"/>
    <property type="match status" value="1"/>
</dbReference>
<dbReference type="NCBIfam" id="TIGR03455">
    <property type="entry name" value="HisG_C-term"/>
    <property type="match status" value="1"/>
</dbReference>
<comment type="caution">
    <text evidence="10">The sequence shown here is derived from an EMBL/GenBank/DDBJ whole genome shotgun (WGS) entry which is preliminary data.</text>
</comment>
<evidence type="ECO:0000256" key="4">
    <source>
        <dbReference type="ARBA" id="ARBA00022605"/>
    </source>
</evidence>
<keyword evidence="4" id="KW-0028">Amino-acid biosynthesis</keyword>
<dbReference type="InterPro" id="IPR015867">
    <property type="entry name" value="N-reg_PII/ATP_PRibTrfase_C"/>
</dbReference>
<dbReference type="SUPFAM" id="SSF53850">
    <property type="entry name" value="Periplasmic binding protein-like II"/>
    <property type="match status" value="1"/>
</dbReference>
<evidence type="ECO:0000259" key="9">
    <source>
        <dbReference type="Pfam" id="PF08029"/>
    </source>
</evidence>
<dbReference type="OrthoDB" id="2574at2759"/>
<dbReference type="PANTHER" id="PTHR21403:SF8">
    <property type="entry name" value="ATP PHOSPHORIBOSYLTRANSFERASE"/>
    <property type="match status" value="1"/>
</dbReference>
<feature type="domain" description="ATP phosphoribosyltransferase catalytic" evidence="8">
    <location>
        <begin position="62"/>
        <end position="214"/>
    </location>
</feature>
<dbReference type="HAMAP" id="MF_00079">
    <property type="entry name" value="HisG_Long"/>
    <property type="match status" value="1"/>
</dbReference>
<dbReference type="CDD" id="cd13592">
    <property type="entry name" value="PBP2_HisGL2"/>
    <property type="match status" value="1"/>
</dbReference>
<dbReference type="Gene3D" id="3.30.70.120">
    <property type="match status" value="1"/>
</dbReference>
<keyword evidence="11" id="KW-1185">Reference proteome</keyword>
<protein>
    <recommendedName>
        <fullName evidence="3">ATP phosphoribosyltransferase</fullName>
        <ecNumber evidence="3">2.4.2.17</ecNumber>
    </recommendedName>
</protein>
<dbReference type="SUPFAM" id="SSF54913">
    <property type="entry name" value="GlnB-like"/>
    <property type="match status" value="1"/>
</dbReference>
<evidence type="ECO:0000256" key="7">
    <source>
        <dbReference type="ARBA" id="ARBA00023102"/>
    </source>
</evidence>
<dbReference type="InterPro" id="IPR011322">
    <property type="entry name" value="N-reg_PII-like_a/b"/>
</dbReference>
<comment type="pathway">
    <text evidence="2">Amino-acid biosynthesis; L-histidine biosynthesis; L-histidine from 5-phospho-alpha-D-ribose 1-diphosphate: step 1/9.</text>
</comment>
<reference evidence="10 11" key="1">
    <citation type="submission" date="2012-05" db="EMBL/GenBank/DDBJ databases">
        <title>Recombination and specialization in a pathogen metapopulation.</title>
        <authorList>
            <person name="Gardiner A."/>
            <person name="Kemen E."/>
            <person name="Schultz-Larsen T."/>
            <person name="MacLean D."/>
            <person name="Van Oosterhout C."/>
            <person name="Jones J.D.G."/>
        </authorList>
    </citation>
    <scope>NUCLEOTIDE SEQUENCE [LARGE SCALE GENOMIC DNA]</scope>
    <source>
        <strain evidence="10 11">Ac Nc2</strain>
    </source>
</reference>
<dbReference type="STRING" id="65357.A0A024G9Y4"/>
<dbReference type="InterPro" id="IPR020621">
    <property type="entry name" value="ATP-PRT_HisG_long"/>
</dbReference>
<dbReference type="FunFam" id="3.40.190.10:FF:000123">
    <property type="entry name" value="HIS1p ATP phosphoribosyltransferase"/>
    <property type="match status" value="1"/>
</dbReference>
<evidence type="ECO:0000313" key="11">
    <source>
        <dbReference type="Proteomes" id="UP000053237"/>
    </source>
</evidence>
<dbReference type="GO" id="GO:0003879">
    <property type="term" value="F:ATP phosphoribosyltransferase activity"/>
    <property type="evidence" value="ECO:0007669"/>
    <property type="project" value="UniProtKB-EC"/>
</dbReference>
<dbReference type="UniPathway" id="UPA00031">
    <property type="reaction ID" value="UER00006"/>
</dbReference>
<evidence type="ECO:0000313" key="10">
    <source>
        <dbReference type="EMBL" id="CCI43568.1"/>
    </source>
</evidence>
<dbReference type="InterPro" id="IPR013115">
    <property type="entry name" value="HisG_C"/>
</dbReference>
<name>A0A024G9Y4_9STRA</name>
<dbReference type="Proteomes" id="UP000053237">
    <property type="component" value="Unassembled WGS sequence"/>
</dbReference>
<dbReference type="GO" id="GO:0000105">
    <property type="term" value="P:L-histidine biosynthetic process"/>
    <property type="evidence" value="ECO:0007669"/>
    <property type="project" value="UniProtKB-UniPathway"/>
</dbReference>
<keyword evidence="7" id="KW-0368">Histidine biosynthesis</keyword>